<organism evidence="4 5">
    <name type="scientific">candidate division WOR-3 bacterium</name>
    <dbReference type="NCBI Taxonomy" id="2052148"/>
    <lineage>
        <taxon>Bacteria</taxon>
        <taxon>Bacteria division WOR-3</taxon>
    </lineage>
</organism>
<dbReference type="Pfam" id="PF03358">
    <property type="entry name" value="FMN_red"/>
    <property type="match status" value="1"/>
</dbReference>
<dbReference type="InterPro" id="IPR029039">
    <property type="entry name" value="Flavoprotein-like_sf"/>
</dbReference>
<evidence type="ECO:0000313" key="4">
    <source>
        <dbReference type="EMBL" id="MBD3365468.1"/>
    </source>
</evidence>
<dbReference type="Proteomes" id="UP000630660">
    <property type="component" value="Unassembled WGS sequence"/>
</dbReference>
<evidence type="ECO:0000256" key="2">
    <source>
        <dbReference type="ARBA" id="ARBA00022643"/>
    </source>
</evidence>
<dbReference type="GO" id="GO:0016491">
    <property type="term" value="F:oxidoreductase activity"/>
    <property type="evidence" value="ECO:0007669"/>
    <property type="project" value="InterPro"/>
</dbReference>
<protein>
    <submittedName>
        <fullName evidence="4">Flavodoxin family protein</fullName>
    </submittedName>
</protein>
<dbReference type="InterPro" id="IPR005025">
    <property type="entry name" value="FMN_Rdtase-like_dom"/>
</dbReference>
<evidence type="ECO:0000313" key="5">
    <source>
        <dbReference type="Proteomes" id="UP000630660"/>
    </source>
</evidence>
<name>A0A9D5KAU3_UNCW3</name>
<keyword evidence="1" id="KW-0285">Flavoprotein</keyword>
<dbReference type="Gene3D" id="3.40.50.360">
    <property type="match status" value="1"/>
</dbReference>
<keyword evidence="2" id="KW-0288">FMN</keyword>
<dbReference type="SUPFAM" id="SSF52218">
    <property type="entry name" value="Flavoproteins"/>
    <property type="match status" value="1"/>
</dbReference>
<dbReference type="PANTHER" id="PTHR43278:SF1">
    <property type="entry name" value="IRON-SULFUR FLAVOPROTEIN MJ1083"/>
    <property type="match status" value="1"/>
</dbReference>
<gene>
    <name evidence="4" type="ORF">GF359_09675</name>
</gene>
<evidence type="ECO:0000259" key="3">
    <source>
        <dbReference type="Pfam" id="PF03358"/>
    </source>
</evidence>
<dbReference type="EMBL" id="WJKJ01000319">
    <property type="protein sequence ID" value="MBD3365468.1"/>
    <property type="molecule type" value="Genomic_DNA"/>
</dbReference>
<dbReference type="AlphaFoldDB" id="A0A9D5KAU3"/>
<proteinExistence type="predicted"/>
<dbReference type="InterPro" id="IPR051796">
    <property type="entry name" value="ISF_SsuE-like"/>
</dbReference>
<sequence length="200" mass="22609">MNILYVSGSPRKTSNTDYLLKVALAETGGRLIKLTDYRIEPCKSCWFCQKVHKCVVEDDMTKLLIPELIESDGIVLGSPVYFNNVSAQLKAFMDRTWCIRDKFRNKIGGTVVVGRHYGFESAVTAVNAFFLKHEMIPANRGVCGIAFERDEVVGDREAVDSAKRLGKRILELLGLIDKKDSFFYNDNLSEQERSCEEKPS</sequence>
<dbReference type="PANTHER" id="PTHR43278">
    <property type="entry name" value="NAD(P)H-DEPENDENT FMN-CONTAINING OXIDOREDUCTASE YWQN-RELATED"/>
    <property type="match status" value="1"/>
</dbReference>
<comment type="caution">
    <text evidence="4">The sequence shown here is derived from an EMBL/GenBank/DDBJ whole genome shotgun (WGS) entry which is preliminary data.</text>
</comment>
<reference evidence="4" key="1">
    <citation type="submission" date="2019-11" db="EMBL/GenBank/DDBJ databases">
        <title>Microbial mats filling the niche in hypersaline microbial mats.</title>
        <authorList>
            <person name="Wong H.L."/>
            <person name="Macleod F.I."/>
            <person name="White R.A. III"/>
            <person name="Burns B.P."/>
        </authorList>
    </citation>
    <scope>NUCLEOTIDE SEQUENCE</scope>
    <source>
        <strain evidence="4">Bin_327</strain>
    </source>
</reference>
<accession>A0A9D5KAU3</accession>
<feature type="domain" description="NADPH-dependent FMN reductase-like" evidence="3">
    <location>
        <begin position="1"/>
        <end position="145"/>
    </location>
</feature>
<evidence type="ECO:0000256" key="1">
    <source>
        <dbReference type="ARBA" id="ARBA00022630"/>
    </source>
</evidence>